<evidence type="ECO:0000256" key="7">
    <source>
        <dbReference type="ARBA" id="ARBA00022842"/>
    </source>
</evidence>
<evidence type="ECO:0000256" key="3">
    <source>
        <dbReference type="ARBA" id="ARBA00022692"/>
    </source>
</evidence>
<evidence type="ECO:0000313" key="11">
    <source>
        <dbReference type="EMBL" id="BBX58517.1"/>
    </source>
</evidence>
<keyword evidence="12" id="KW-1185">Reference proteome</keyword>
<sequence length="340" mass="37107">MVTGDQVAIGREIAGQVGLGEKILDAGTLDSAVDDDELTVRVEAADGFAQVFPEHKYRIVRLLQGRGHIVGMTGDGVNDAPALKQADAGIAVAGATDAARAAADVVLLAEGLSVIVHAIRQAREIFARMTNYATYRIAETIRVLLLITLSIVFMNFFPVTAVMIVFLALLNDGAILAIAYDHVREANRPAAWDMRSVLTIATALGIMGVAETFLLLALAKQVFGLDQDLIRTLIFLKLSVSGHLTVFVTRTRHAFWSKPAPAPILLVAVIGTQTVANLIAVYGALMTSLGWRWAALVWAYALFWFLIEDRFKLATHYWLDRHVRPDRTPGRPNLVRNADK</sequence>
<evidence type="ECO:0000256" key="9">
    <source>
        <dbReference type="ARBA" id="ARBA00023136"/>
    </source>
</evidence>
<dbReference type="InterPro" id="IPR023214">
    <property type="entry name" value="HAD_sf"/>
</dbReference>
<protein>
    <submittedName>
        <fullName evidence="11">Uncharacterized protein</fullName>
    </submittedName>
</protein>
<keyword evidence="9 10" id="KW-0472">Membrane</keyword>
<dbReference type="GO" id="GO:0016020">
    <property type="term" value="C:membrane"/>
    <property type="evidence" value="ECO:0007669"/>
    <property type="project" value="UniProtKB-SubCell"/>
</dbReference>
<organism evidence="11 12">
    <name type="scientific">Mycobacterium shottsii</name>
    <dbReference type="NCBI Taxonomy" id="133549"/>
    <lineage>
        <taxon>Bacteria</taxon>
        <taxon>Bacillati</taxon>
        <taxon>Actinomycetota</taxon>
        <taxon>Actinomycetes</taxon>
        <taxon>Mycobacteriales</taxon>
        <taxon>Mycobacteriaceae</taxon>
        <taxon>Mycobacterium</taxon>
        <taxon>Mycobacterium ulcerans group</taxon>
    </lineage>
</organism>
<evidence type="ECO:0000256" key="4">
    <source>
        <dbReference type="ARBA" id="ARBA00022723"/>
    </source>
</evidence>
<dbReference type="Gene3D" id="1.20.1110.10">
    <property type="entry name" value="Calcium-transporting ATPase, transmembrane domain"/>
    <property type="match status" value="1"/>
</dbReference>
<keyword evidence="4" id="KW-0479">Metal-binding</keyword>
<proteinExistence type="predicted"/>
<dbReference type="EMBL" id="AP022572">
    <property type="protein sequence ID" value="BBX58517.1"/>
    <property type="molecule type" value="Genomic_DNA"/>
</dbReference>
<reference evidence="11 12" key="1">
    <citation type="journal article" date="2019" name="Emerg. Microbes Infect.">
        <title>Comprehensive subspecies identification of 175 nontuberculous mycobacteria species based on 7547 genomic profiles.</title>
        <authorList>
            <person name="Matsumoto Y."/>
            <person name="Kinjo T."/>
            <person name="Motooka D."/>
            <person name="Nabeya D."/>
            <person name="Jung N."/>
            <person name="Uechi K."/>
            <person name="Horii T."/>
            <person name="Iida T."/>
            <person name="Fujita J."/>
            <person name="Nakamura S."/>
        </authorList>
    </citation>
    <scope>NUCLEOTIDE SEQUENCE [LARGE SCALE GENOMIC DNA]</scope>
    <source>
        <strain evidence="11 12">JCM 12657</strain>
    </source>
</reference>
<evidence type="ECO:0000256" key="6">
    <source>
        <dbReference type="ARBA" id="ARBA00022840"/>
    </source>
</evidence>
<feature type="transmembrane region" description="Helical" evidence="10">
    <location>
        <begin position="290"/>
        <end position="307"/>
    </location>
</feature>
<dbReference type="InterPro" id="IPR001757">
    <property type="entry name" value="P_typ_ATPase"/>
</dbReference>
<keyword evidence="8 10" id="KW-1133">Transmembrane helix</keyword>
<feature type="transmembrane region" description="Helical" evidence="10">
    <location>
        <begin position="192"/>
        <end position="217"/>
    </location>
</feature>
<keyword evidence="2" id="KW-0597">Phosphoprotein</keyword>
<feature type="transmembrane region" description="Helical" evidence="10">
    <location>
        <begin position="133"/>
        <end position="153"/>
    </location>
</feature>
<dbReference type="Pfam" id="PF00702">
    <property type="entry name" value="Hydrolase"/>
    <property type="match status" value="1"/>
</dbReference>
<dbReference type="GO" id="GO:0016887">
    <property type="term" value="F:ATP hydrolysis activity"/>
    <property type="evidence" value="ECO:0007669"/>
    <property type="project" value="InterPro"/>
</dbReference>
<evidence type="ECO:0000256" key="8">
    <source>
        <dbReference type="ARBA" id="ARBA00022989"/>
    </source>
</evidence>
<dbReference type="InterPro" id="IPR023298">
    <property type="entry name" value="ATPase_P-typ_TM_dom_sf"/>
</dbReference>
<dbReference type="PRINTS" id="PR00119">
    <property type="entry name" value="CATATPASE"/>
</dbReference>
<dbReference type="Gene3D" id="3.40.50.1000">
    <property type="entry name" value="HAD superfamily/HAD-like"/>
    <property type="match status" value="1"/>
</dbReference>
<dbReference type="PANTHER" id="PTHR42861">
    <property type="entry name" value="CALCIUM-TRANSPORTING ATPASE"/>
    <property type="match status" value="1"/>
</dbReference>
<dbReference type="GO" id="GO:0046872">
    <property type="term" value="F:metal ion binding"/>
    <property type="evidence" value="ECO:0007669"/>
    <property type="project" value="UniProtKB-KW"/>
</dbReference>
<keyword evidence="6" id="KW-0067">ATP-binding</keyword>
<comment type="subcellular location">
    <subcellularLocation>
        <location evidence="1">Membrane</location>
        <topology evidence="1">Multi-pass membrane protein</topology>
    </subcellularLocation>
</comment>
<dbReference type="NCBIfam" id="TIGR01494">
    <property type="entry name" value="ATPase_P-type"/>
    <property type="match status" value="1"/>
</dbReference>
<keyword evidence="3 10" id="KW-0812">Transmembrane</keyword>
<evidence type="ECO:0000256" key="2">
    <source>
        <dbReference type="ARBA" id="ARBA00022553"/>
    </source>
</evidence>
<dbReference type="FunFam" id="3.40.50.1000:FF:000211">
    <property type="entry name" value="Plasma membrane ATPase"/>
    <property type="match status" value="1"/>
</dbReference>
<feature type="transmembrane region" description="Helical" evidence="10">
    <location>
        <begin position="260"/>
        <end position="284"/>
    </location>
</feature>
<dbReference type="SUPFAM" id="SSF81665">
    <property type="entry name" value="Calcium ATPase, transmembrane domain M"/>
    <property type="match status" value="1"/>
</dbReference>
<dbReference type="Proteomes" id="UP000467164">
    <property type="component" value="Chromosome"/>
</dbReference>
<dbReference type="PRINTS" id="PR00120">
    <property type="entry name" value="HATPASE"/>
</dbReference>
<keyword evidence="5" id="KW-0547">Nucleotide-binding</keyword>
<dbReference type="InterPro" id="IPR036412">
    <property type="entry name" value="HAD-like_sf"/>
</dbReference>
<dbReference type="KEGG" id="msho:MSHO_38620"/>
<dbReference type="GO" id="GO:0005524">
    <property type="term" value="F:ATP binding"/>
    <property type="evidence" value="ECO:0007669"/>
    <property type="project" value="UniProtKB-KW"/>
</dbReference>
<dbReference type="SUPFAM" id="SSF56784">
    <property type="entry name" value="HAD-like"/>
    <property type="match status" value="1"/>
</dbReference>
<accession>A0A7I7LFU4</accession>
<feature type="transmembrane region" description="Helical" evidence="10">
    <location>
        <begin position="159"/>
        <end position="180"/>
    </location>
</feature>
<evidence type="ECO:0000256" key="1">
    <source>
        <dbReference type="ARBA" id="ARBA00004141"/>
    </source>
</evidence>
<evidence type="ECO:0000313" key="12">
    <source>
        <dbReference type="Proteomes" id="UP000467164"/>
    </source>
</evidence>
<dbReference type="AlphaFoldDB" id="A0A7I7LFU4"/>
<evidence type="ECO:0000256" key="10">
    <source>
        <dbReference type="SAM" id="Phobius"/>
    </source>
</evidence>
<name>A0A7I7LFU4_9MYCO</name>
<evidence type="ECO:0000256" key="5">
    <source>
        <dbReference type="ARBA" id="ARBA00022741"/>
    </source>
</evidence>
<keyword evidence="7" id="KW-0460">Magnesium</keyword>
<feature type="transmembrane region" description="Helical" evidence="10">
    <location>
        <begin position="229"/>
        <end position="248"/>
    </location>
</feature>
<gene>
    <name evidence="11" type="ORF">MSHO_38620</name>
</gene>